<dbReference type="InterPro" id="IPR001365">
    <property type="entry name" value="A_deaminase_dom"/>
</dbReference>
<reference evidence="7 8" key="1">
    <citation type="submission" date="2019-02" db="EMBL/GenBank/DDBJ databases">
        <authorList>
            <person name="Khodamoradi S."/>
            <person name="Hahnke R.L."/>
            <person name="Kaempfer P."/>
            <person name="Schumann P."/>
            <person name="Rohde M."/>
            <person name="Steinert M."/>
            <person name="Luzhetskyy A."/>
            <person name="Wink J."/>
            <person name="Ruckert C."/>
        </authorList>
    </citation>
    <scope>NUCLEOTIDE SEQUENCE [LARGE SCALE GENOMIC DNA]</scope>
    <source>
        <strain evidence="7 8">M2</strain>
    </source>
</reference>
<dbReference type="EC" id="3.5.4.-" evidence="7"/>
<dbReference type="NCBIfam" id="TIGR01430">
    <property type="entry name" value="aden_deam"/>
    <property type="match status" value="1"/>
</dbReference>
<keyword evidence="5" id="KW-0862">Zinc</keyword>
<dbReference type="GO" id="GO:0016814">
    <property type="term" value="F:hydrolase activity, acting on carbon-nitrogen (but not peptide) bonds, in cyclic amidines"/>
    <property type="evidence" value="ECO:0007669"/>
    <property type="project" value="UniProtKB-ARBA"/>
</dbReference>
<evidence type="ECO:0000313" key="7">
    <source>
        <dbReference type="EMBL" id="QBI52009.1"/>
    </source>
</evidence>
<protein>
    <submittedName>
        <fullName evidence="7">Aminodeoxyfutalosine deaminase</fullName>
        <ecNumber evidence="7">3.5.4.-</ecNumber>
    </submittedName>
</protein>
<keyword evidence="3" id="KW-0479">Metal-binding</keyword>
<evidence type="ECO:0000256" key="2">
    <source>
        <dbReference type="ARBA" id="ARBA00006676"/>
    </source>
</evidence>
<evidence type="ECO:0000256" key="3">
    <source>
        <dbReference type="ARBA" id="ARBA00022723"/>
    </source>
</evidence>
<evidence type="ECO:0000256" key="5">
    <source>
        <dbReference type="ARBA" id="ARBA00022833"/>
    </source>
</evidence>
<dbReference type="SUPFAM" id="SSF51556">
    <property type="entry name" value="Metallo-dependent hydrolases"/>
    <property type="match status" value="1"/>
</dbReference>
<sequence length="357" mass="38770">MECGRYLTSVTGMELPALASDVEAFIRELPKVELHVHLEGSMQPATLLELARKHGVSGVPASLDEVRDWYAFRDFPHFIEVYLASVHTLVDEEDFALLAADVAARLAAQNVRYAEVCVSLYAHLMRGVSARTVFAGIESARVEAERRHGIRLRWIPDFPGDYGVHTGEQTLDAVLAEGPDSVVGFGVGGVEVPFGPMTELFARARAAGLRSLPHAGEIGGPERVREALDLLRAERIGHGIDSMRDPELVARLREERVPLDVAPTSNLRTGAVGDIWEHPLPRMLEAGLLVTLNSDDPPMFGTDLTNEYRTAAQLGLGAQGLAGLARNGVAASYLEDPVKEVLIEEIDTVLAGHVHTL</sequence>
<comment type="cofactor">
    <cofactor evidence="1">
        <name>Zn(2+)</name>
        <dbReference type="ChEBI" id="CHEBI:29105"/>
    </cofactor>
</comment>
<dbReference type="Gene3D" id="3.20.20.140">
    <property type="entry name" value="Metal-dependent hydrolases"/>
    <property type="match status" value="1"/>
</dbReference>
<dbReference type="PANTHER" id="PTHR43114">
    <property type="entry name" value="ADENINE DEAMINASE"/>
    <property type="match status" value="1"/>
</dbReference>
<dbReference type="EMBL" id="CP036455">
    <property type="protein sequence ID" value="QBI52009.1"/>
    <property type="molecule type" value="Genomic_DNA"/>
</dbReference>
<dbReference type="InterPro" id="IPR006330">
    <property type="entry name" value="Ado/ade_deaminase"/>
</dbReference>
<dbReference type="GO" id="GO:0019239">
    <property type="term" value="F:deaminase activity"/>
    <property type="evidence" value="ECO:0007669"/>
    <property type="project" value="InterPro"/>
</dbReference>
<evidence type="ECO:0000259" key="6">
    <source>
        <dbReference type="Pfam" id="PF00962"/>
    </source>
</evidence>
<evidence type="ECO:0000256" key="4">
    <source>
        <dbReference type="ARBA" id="ARBA00022801"/>
    </source>
</evidence>
<feature type="domain" description="Adenosine deaminase" evidence="6">
    <location>
        <begin position="30"/>
        <end position="348"/>
    </location>
</feature>
<name>A0A4P6PZP1_9ACTN</name>
<dbReference type="AlphaFoldDB" id="A0A4P6PZP1"/>
<proteinExistence type="inferred from homology"/>
<comment type="similarity">
    <text evidence="2">Belongs to the metallo-dependent hydrolases superfamily. Adenosine and AMP deaminases family.</text>
</comment>
<accession>A0A4P6PZP1</accession>
<organism evidence="7 8">
    <name type="scientific">Streptomonospora litoralis</name>
    <dbReference type="NCBI Taxonomy" id="2498135"/>
    <lineage>
        <taxon>Bacteria</taxon>
        <taxon>Bacillati</taxon>
        <taxon>Actinomycetota</taxon>
        <taxon>Actinomycetes</taxon>
        <taxon>Streptosporangiales</taxon>
        <taxon>Nocardiopsidaceae</taxon>
        <taxon>Streptomonospora</taxon>
    </lineage>
</organism>
<dbReference type="GO" id="GO:0046872">
    <property type="term" value="F:metal ion binding"/>
    <property type="evidence" value="ECO:0007669"/>
    <property type="project" value="UniProtKB-KW"/>
</dbReference>
<keyword evidence="8" id="KW-1185">Reference proteome</keyword>
<dbReference type="Pfam" id="PF00962">
    <property type="entry name" value="A_deaminase"/>
    <property type="match status" value="1"/>
</dbReference>
<dbReference type="InterPro" id="IPR032466">
    <property type="entry name" value="Metal_Hydrolase"/>
</dbReference>
<evidence type="ECO:0000313" key="8">
    <source>
        <dbReference type="Proteomes" id="UP000292235"/>
    </source>
</evidence>
<dbReference type="KEGG" id="strr:EKD16_00960"/>
<dbReference type="PANTHER" id="PTHR43114:SF6">
    <property type="entry name" value="ADENINE DEAMINASE"/>
    <property type="match status" value="1"/>
</dbReference>
<dbReference type="Proteomes" id="UP000292235">
    <property type="component" value="Chromosome"/>
</dbReference>
<evidence type="ECO:0000256" key="1">
    <source>
        <dbReference type="ARBA" id="ARBA00001947"/>
    </source>
</evidence>
<keyword evidence="4 7" id="KW-0378">Hydrolase</keyword>
<gene>
    <name evidence="7" type="primary">add2</name>
    <name evidence="7" type="ORF">EKD16_00960</name>
</gene>